<dbReference type="InterPro" id="IPR050204">
    <property type="entry name" value="AraC_XylS_family_regulators"/>
</dbReference>
<dbReference type="GO" id="GO:0003700">
    <property type="term" value="F:DNA-binding transcription factor activity"/>
    <property type="evidence" value="ECO:0007669"/>
    <property type="project" value="InterPro"/>
</dbReference>
<evidence type="ECO:0000313" key="6">
    <source>
        <dbReference type="Proteomes" id="UP000032611"/>
    </source>
</evidence>
<dbReference type="EMBL" id="CP010803">
    <property type="protein sequence ID" value="AJY46794.1"/>
    <property type="molecule type" value="Genomic_DNA"/>
</dbReference>
<dbReference type="AlphaFoldDB" id="A0A0D5LRD2"/>
<dbReference type="PROSITE" id="PS01124">
    <property type="entry name" value="HTH_ARAC_FAMILY_2"/>
    <property type="match status" value="1"/>
</dbReference>
<dbReference type="PANTHER" id="PTHR46796:SF6">
    <property type="entry name" value="ARAC SUBFAMILY"/>
    <property type="match status" value="1"/>
</dbReference>
<dbReference type="Pfam" id="PF12833">
    <property type="entry name" value="HTH_18"/>
    <property type="match status" value="1"/>
</dbReference>
<dbReference type="InterPro" id="IPR018060">
    <property type="entry name" value="HTH_AraC"/>
</dbReference>
<keyword evidence="3" id="KW-0804">Transcription</keyword>
<reference evidence="5 6" key="1">
    <citation type="journal article" date="2015" name="Genome Announc.">
        <title>Complete genome sequence of Martelella endophytica YC6887, which has antifungal activity associated with a halophyte.</title>
        <authorList>
            <person name="Khan A."/>
            <person name="Khan H."/>
            <person name="Chung E.J."/>
            <person name="Hossain M.T."/>
            <person name="Chung Y.R."/>
        </authorList>
    </citation>
    <scope>NUCLEOTIDE SEQUENCE [LARGE SCALE GENOMIC DNA]</scope>
    <source>
        <strain evidence="5">YC6887</strain>
    </source>
</reference>
<dbReference type="PANTHER" id="PTHR46796">
    <property type="entry name" value="HTH-TYPE TRANSCRIPTIONAL ACTIVATOR RHAS-RELATED"/>
    <property type="match status" value="1"/>
</dbReference>
<dbReference type="PRINTS" id="PR00032">
    <property type="entry name" value="HTHARAC"/>
</dbReference>
<dbReference type="KEGG" id="mey:TM49_15750"/>
<keyword evidence="1" id="KW-0805">Transcription regulation</keyword>
<keyword evidence="6" id="KW-1185">Reference proteome</keyword>
<dbReference type="STRING" id="1486262.TM49_15750"/>
<dbReference type="PATRIC" id="fig|1486262.3.peg.3254"/>
<feature type="domain" description="HTH araC/xylS-type" evidence="4">
    <location>
        <begin position="183"/>
        <end position="282"/>
    </location>
</feature>
<dbReference type="PROSITE" id="PS00041">
    <property type="entry name" value="HTH_ARAC_FAMILY_1"/>
    <property type="match status" value="1"/>
</dbReference>
<keyword evidence="2" id="KW-0238">DNA-binding</keyword>
<dbReference type="InterPro" id="IPR009057">
    <property type="entry name" value="Homeodomain-like_sf"/>
</dbReference>
<evidence type="ECO:0000256" key="2">
    <source>
        <dbReference type="ARBA" id="ARBA00023125"/>
    </source>
</evidence>
<organism evidence="5 6">
    <name type="scientific">Martelella endophytica</name>
    <dbReference type="NCBI Taxonomy" id="1486262"/>
    <lineage>
        <taxon>Bacteria</taxon>
        <taxon>Pseudomonadati</taxon>
        <taxon>Pseudomonadota</taxon>
        <taxon>Alphaproteobacteria</taxon>
        <taxon>Hyphomicrobiales</taxon>
        <taxon>Aurantimonadaceae</taxon>
        <taxon>Martelella</taxon>
    </lineage>
</organism>
<dbReference type="InterPro" id="IPR020449">
    <property type="entry name" value="Tscrpt_reg_AraC-type_HTH"/>
</dbReference>
<gene>
    <name evidence="5" type="ORF">TM49_15750</name>
</gene>
<accession>A0A0D5LRD2</accession>
<dbReference type="Gene3D" id="1.10.10.60">
    <property type="entry name" value="Homeodomain-like"/>
    <property type="match status" value="2"/>
</dbReference>
<dbReference type="GO" id="GO:0043565">
    <property type="term" value="F:sequence-specific DNA binding"/>
    <property type="evidence" value="ECO:0007669"/>
    <property type="project" value="InterPro"/>
</dbReference>
<proteinExistence type="predicted"/>
<dbReference type="InterPro" id="IPR018062">
    <property type="entry name" value="HTH_AraC-typ_CS"/>
</dbReference>
<dbReference type="OrthoDB" id="9809338at2"/>
<name>A0A0D5LRD2_MAREN</name>
<dbReference type="SUPFAM" id="SSF46689">
    <property type="entry name" value="Homeodomain-like"/>
    <property type="match status" value="2"/>
</dbReference>
<protein>
    <submittedName>
        <fullName evidence="5">AraC family transcriptional regulator</fullName>
    </submittedName>
</protein>
<evidence type="ECO:0000256" key="1">
    <source>
        <dbReference type="ARBA" id="ARBA00023015"/>
    </source>
</evidence>
<evidence type="ECO:0000313" key="5">
    <source>
        <dbReference type="EMBL" id="AJY46794.1"/>
    </source>
</evidence>
<dbReference type="SMART" id="SM00342">
    <property type="entry name" value="HTH_ARAC"/>
    <property type="match status" value="1"/>
</dbReference>
<sequence>MSDIDPQIFSISRPFLARYRSFVRHDMIVESYHSDAGQMVSKGALHRISINRTPHDQYAYRLGDGAFRRVERPAFTLGFQPAGMALEVDGDAADYISIFQPPALYQSVGGDRFSPDYRRDELSAITDPTTLQVAQAMALAVEADGSDPLLLEHLGISLACCVVSLLGAKPAAAGSALTSDSLRRVIDYIESMLGKSDLSIEELAGVAHMSPFHFSREFKKTTGHAPHSFVVMRRVERAKLQLADRRRPMADIAYNTGFSSQAHFSSVFRRLTGTTPREYRRSFQA</sequence>
<dbReference type="HOGENOM" id="CLU_000445_88_4_5"/>
<evidence type="ECO:0000256" key="3">
    <source>
        <dbReference type="ARBA" id="ARBA00023163"/>
    </source>
</evidence>
<dbReference type="Proteomes" id="UP000032611">
    <property type="component" value="Chromosome"/>
</dbReference>
<evidence type="ECO:0000259" key="4">
    <source>
        <dbReference type="PROSITE" id="PS01124"/>
    </source>
</evidence>